<keyword evidence="1" id="KW-0812">Transmembrane</keyword>
<feature type="transmembrane region" description="Helical" evidence="1">
    <location>
        <begin position="62"/>
        <end position="82"/>
    </location>
</feature>
<evidence type="ECO:0000313" key="2">
    <source>
        <dbReference type="EMBL" id="OXU28313.1"/>
    </source>
</evidence>
<dbReference type="Proteomes" id="UP000215335">
    <property type="component" value="Unassembled WGS sequence"/>
</dbReference>
<organism evidence="2 3">
    <name type="scientific">Trichomalopsis sarcophagae</name>
    <dbReference type="NCBI Taxonomy" id="543379"/>
    <lineage>
        <taxon>Eukaryota</taxon>
        <taxon>Metazoa</taxon>
        <taxon>Ecdysozoa</taxon>
        <taxon>Arthropoda</taxon>
        <taxon>Hexapoda</taxon>
        <taxon>Insecta</taxon>
        <taxon>Pterygota</taxon>
        <taxon>Neoptera</taxon>
        <taxon>Endopterygota</taxon>
        <taxon>Hymenoptera</taxon>
        <taxon>Apocrita</taxon>
        <taxon>Proctotrupomorpha</taxon>
        <taxon>Chalcidoidea</taxon>
        <taxon>Pteromalidae</taxon>
        <taxon>Pteromalinae</taxon>
        <taxon>Trichomalopsis</taxon>
    </lineage>
</organism>
<gene>
    <name evidence="2" type="ORF">TSAR_013195</name>
</gene>
<comment type="caution">
    <text evidence="2">The sequence shown here is derived from an EMBL/GenBank/DDBJ whole genome shotgun (WGS) entry which is preliminary data.</text>
</comment>
<keyword evidence="3" id="KW-1185">Reference proteome</keyword>
<accession>A0A232FCU3</accession>
<proteinExistence type="predicted"/>
<evidence type="ECO:0000256" key="1">
    <source>
        <dbReference type="SAM" id="Phobius"/>
    </source>
</evidence>
<dbReference type="AlphaFoldDB" id="A0A232FCU3"/>
<protein>
    <submittedName>
        <fullName evidence="2">Uncharacterized protein</fullName>
    </submittedName>
</protein>
<keyword evidence="1" id="KW-0472">Membrane</keyword>
<name>A0A232FCU3_9HYME</name>
<evidence type="ECO:0000313" key="3">
    <source>
        <dbReference type="Proteomes" id="UP000215335"/>
    </source>
</evidence>
<reference evidence="2 3" key="1">
    <citation type="journal article" date="2017" name="Curr. Biol.">
        <title>The Evolution of Venom by Co-option of Single-Copy Genes.</title>
        <authorList>
            <person name="Martinson E.O."/>
            <person name="Mrinalini"/>
            <person name="Kelkar Y.D."/>
            <person name="Chang C.H."/>
            <person name="Werren J.H."/>
        </authorList>
    </citation>
    <scope>NUCLEOTIDE SEQUENCE [LARGE SCALE GENOMIC DNA]</scope>
    <source>
        <strain evidence="2 3">Alberta</strain>
        <tissue evidence="2">Whole body</tissue>
    </source>
</reference>
<sequence length="120" mass="13577">MTSLAQRCIINLTINNKDKISFTLNVYKTQVYKEYQLSSLKAADLASLVETEEIVRHGNMKFILFALFIVFAAMQMEYVQALECNEFSQARCVIECRGDRDAVCTRGLFSTTPTCRCPSG</sequence>
<dbReference type="EMBL" id="NNAY01000448">
    <property type="protein sequence ID" value="OXU28313.1"/>
    <property type="molecule type" value="Genomic_DNA"/>
</dbReference>
<keyword evidence="1" id="KW-1133">Transmembrane helix</keyword>